<sequence length="135" mass="15506">MGKGLHPNLNEQFEAAFHYPFTTHDWRTKRGRAKWVDLEDLQDRLAGPIYSVVENGGCAYVYSRDDQYFKGVDEPETLRARLQAWYGELVKGIDDFSPASPAESADAASMRQFANAIWAVAERAHEIERERWNRA</sequence>
<accession>A0ABS7PY65</accession>
<name>A0ABS7PY65_9SPHN</name>
<proteinExistence type="predicted"/>
<dbReference type="Proteomes" id="UP000706039">
    <property type="component" value="Unassembled WGS sequence"/>
</dbReference>
<keyword evidence="2" id="KW-1185">Reference proteome</keyword>
<reference evidence="1 2" key="1">
    <citation type="submission" date="2021-08" db="EMBL/GenBank/DDBJ databases">
        <authorList>
            <person name="Tuo L."/>
        </authorList>
    </citation>
    <scope>NUCLEOTIDE SEQUENCE [LARGE SCALE GENOMIC DNA]</scope>
    <source>
        <strain evidence="1 2">JCM 31229</strain>
    </source>
</reference>
<protein>
    <submittedName>
        <fullName evidence="1">Uncharacterized protein</fullName>
    </submittedName>
</protein>
<evidence type="ECO:0000313" key="2">
    <source>
        <dbReference type="Proteomes" id="UP000706039"/>
    </source>
</evidence>
<dbReference type="EMBL" id="JAINVV010000015">
    <property type="protein sequence ID" value="MBY8826283.1"/>
    <property type="molecule type" value="Genomic_DNA"/>
</dbReference>
<comment type="caution">
    <text evidence="1">The sequence shown here is derived from an EMBL/GenBank/DDBJ whole genome shotgun (WGS) entry which is preliminary data.</text>
</comment>
<gene>
    <name evidence="1" type="ORF">K7G82_28530</name>
</gene>
<dbReference type="RefSeq" id="WP_222993776.1">
    <property type="nucleotide sequence ID" value="NZ_JAINVV010000015.1"/>
</dbReference>
<organism evidence="1 2">
    <name type="scientific">Sphingomonas colocasiae</name>
    <dbReference type="NCBI Taxonomy" id="1848973"/>
    <lineage>
        <taxon>Bacteria</taxon>
        <taxon>Pseudomonadati</taxon>
        <taxon>Pseudomonadota</taxon>
        <taxon>Alphaproteobacteria</taxon>
        <taxon>Sphingomonadales</taxon>
        <taxon>Sphingomonadaceae</taxon>
        <taxon>Sphingomonas</taxon>
    </lineage>
</organism>
<evidence type="ECO:0000313" key="1">
    <source>
        <dbReference type="EMBL" id="MBY8826283.1"/>
    </source>
</evidence>